<dbReference type="AlphaFoldDB" id="A0A8H6RSJ0"/>
<dbReference type="EMBL" id="JABCIY010000031">
    <property type="protein sequence ID" value="KAF7196072.1"/>
    <property type="molecule type" value="Genomic_DNA"/>
</dbReference>
<keyword evidence="1" id="KW-0732">Signal</keyword>
<proteinExistence type="predicted"/>
<keyword evidence="4" id="KW-1185">Reference proteome</keyword>
<feature type="domain" description="NTF2-like" evidence="2">
    <location>
        <begin position="30"/>
        <end position="188"/>
    </location>
</feature>
<evidence type="ECO:0000313" key="4">
    <source>
        <dbReference type="Proteomes" id="UP000660729"/>
    </source>
</evidence>
<sequence>MKFSIVASALTLGLATAAPAADAQHWPGLCLSKPEADAYIQKFIGVFGRTDPNARQTGEKILADDFMEYSNSIRSLQDLPVGNLPMLVQLMTDRRQLDPNGNSIAAASKEEWLGGVLNAPQTKGINTIATYVTDCNKIIWFWNFKGVGSSQYPVRGFNLFTTSRKNGQIQTDRLDIEFDSISWGRDSGLKVSNFIPATSPHKE</sequence>
<reference evidence="3" key="1">
    <citation type="submission" date="2020-04" db="EMBL/GenBank/DDBJ databases">
        <title>Draft genome resource of the tomato pathogen Pseudocercospora fuligena.</title>
        <authorList>
            <person name="Zaccaron A."/>
        </authorList>
    </citation>
    <scope>NUCLEOTIDE SEQUENCE</scope>
    <source>
        <strain evidence="3">PF001</strain>
    </source>
</reference>
<organism evidence="3 4">
    <name type="scientific">Pseudocercospora fuligena</name>
    <dbReference type="NCBI Taxonomy" id="685502"/>
    <lineage>
        <taxon>Eukaryota</taxon>
        <taxon>Fungi</taxon>
        <taxon>Dikarya</taxon>
        <taxon>Ascomycota</taxon>
        <taxon>Pezizomycotina</taxon>
        <taxon>Dothideomycetes</taxon>
        <taxon>Dothideomycetidae</taxon>
        <taxon>Mycosphaerellales</taxon>
        <taxon>Mycosphaerellaceae</taxon>
        <taxon>Pseudocercospora</taxon>
    </lineage>
</organism>
<dbReference type="InterPro" id="IPR058645">
    <property type="entry name" value="NTF2-like_dom_7"/>
</dbReference>
<comment type="caution">
    <text evidence="3">The sequence shown here is derived from an EMBL/GenBank/DDBJ whole genome shotgun (WGS) entry which is preliminary data.</text>
</comment>
<evidence type="ECO:0000259" key="2">
    <source>
        <dbReference type="Pfam" id="PF26534"/>
    </source>
</evidence>
<evidence type="ECO:0000256" key="1">
    <source>
        <dbReference type="SAM" id="SignalP"/>
    </source>
</evidence>
<dbReference type="Pfam" id="PF26534">
    <property type="entry name" value="NTF2_7"/>
    <property type="match status" value="1"/>
</dbReference>
<feature type="signal peptide" evidence="1">
    <location>
        <begin position="1"/>
        <end position="23"/>
    </location>
</feature>
<evidence type="ECO:0000313" key="3">
    <source>
        <dbReference type="EMBL" id="KAF7196072.1"/>
    </source>
</evidence>
<dbReference type="OrthoDB" id="5596743at2759"/>
<gene>
    <name evidence="3" type="ORF">HII31_02473</name>
</gene>
<name>A0A8H6RSJ0_9PEZI</name>
<feature type="chain" id="PRO_5034033832" description="NTF2-like domain-containing protein" evidence="1">
    <location>
        <begin position="24"/>
        <end position="203"/>
    </location>
</feature>
<dbReference type="Proteomes" id="UP000660729">
    <property type="component" value="Unassembled WGS sequence"/>
</dbReference>
<protein>
    <recommendedName>
        <fullName evidence="2">NTF2-like domain-containing protein</fullName>
    </recommendedName>
</protein>
<accession>A0A8H6RSJ0</accession>